<feature type="region of interest" description="Disordered" evidence="1">
    <location>
        <begin position="86"/>
        <end position="107"/>
    </location>
</feature>
<proteinExistence type="predicted"/>
<name>A0A6J6MTR3_9ZZZZ</name>
<gene>
    <name evidence="2" type="ORF">UFOPK2310_00902</name>
</gene>
<reference evidence="2" key="1">
    <citation type="submission" date="2020-05" db="EMBL/GenBank/DDBJ databases">
        <authorList>
            <person name="Chiriac C."/>
            <person name="Salcher M."/>
            <person name="Ghai R."/>
            <person name="Kavagutti S V."/>
        </authorList>
    </citation>
    <scope>NUCLEOTIDE SEQUENCE</scope>
</reference>
<organism evidence="2">
    <name type="scientific">freshwater metagenome</name>
    <dbReference type="NCBI Taxonomy" id="449393"/>
    <lineage>
        <taxon>unclassified sequences</taxon>
        <taxon>metagenomes</taxon>
        <taxon>ecological metagenomes</taxon>
    </lineage>
</organism>
<accession>A0A6J6MTR3</accession>
<evidence type="ECO:0000313" key="2">
    <source>
        <dbReference type="EMBL" id="CAB4675945.1"/>
    </source>
</evidence>
<evidence type="ECO:0000256" key="1">
    <source>
        <dbReference type="SAM" id="MobiDB-lite"/>
    </source>
</evidence>
<sequence length="211" mass="22177">MIATSFGPPERTGRSPPVEVLPAVVPLKAPKRVEVIGRPMALAISLVRRVPEAPTKVPAMINRTLLSTYPDAATDKPVNAFSSEITIGTSAPPTGSTKSMPKISESTSRATSNQTWGLMTNHTAPITVKAATSIVTHFPAGIITGREVISSCNFKKVMIDPLNETEPMTTVKTVAASEILFSPPTSRYSITATRAAAPPPTPLNSATSCGI</sequence>
<dbReference type="EMBL" id="CAEZWW010000101">
    <property type="protein sequence ID" value="CAB4675945.1"/>
    <property type="molecule type" value="Genomic_DNA"/>
</dbReference>
<protein>
    <submittedName>
        <fullName evidence="2">Unannotated protein</fullName>
    </submittedName>
</protein>
<dbReference type="AlphaFoldDB" id="A0A6J6MTR3"/>